<dbReference type="Gene3D" id="3.40.50.720">
    <property type="entry name" value="NAD(P)-binding Rossmann-like Domain"/>
    <property type="match status" value="1"/>
</dbReference>
<dbReference type="RefSeq" id="WP_379516996.1">
    <property type="nucleotide sequence ID" value="NZ_JBHSPA010000029.1"/>
</dbReference>
<accession>A0ABW1CRT2</accession>
<name>A0ABW1CRT2_9ACTN</name>
<reference evidence="3" key="1">
    <citation type="journal article" date="2019" name="Int. J. Syst. Evol. Microbiol.">
        <title>The Global Catalogue of Microorganisms (GCM) 10K type strain sequencing project: providing services to taxonomists for standard genome sequencing and annotation.</title>
        <authorList>
            <consortium name="The Broad Institute Genomics Platform"/>
            <consortium name="The Broad Institute Genome Sequencing Center for Infectious Disease"/>
            <person name="Wu L."/>
            <person name="Ma J."/>
        </authorList>
    </citation>
    <scope>NUCLEOTIDE SEQUENCE [LARGE SCALE GENOMIC DNA]</scope>
    <source>
        <strain evidence="3">CCUG 53903</strain>
    </source>
</reference>
<feature type="domain" description="NAD-dependent epimerase/dehydratase" evidence="1">
    <location>
        <begin position="4"/>
        <end position="162"/>
    </location>
</feature>
<dbReference type="InterPro" id="IPR036291">
    <property type="entry name" value="NAD(P)-bd_dom_sf"/>
</dbReference>
<dbReference type="SUPFAM" id="SSF51735">
    <property type="entry name" value="NAD(P)-binding Rossmann-fold domains"/>
    <property type="match status" value="1"/>
</dbReference>
<keyword evidence="3" id="KW-1185">Reference proteome</keyword>
<organism evidence="2 3">
    <name type="scientific">Nonomuraea insulae</name>
    <dbReference type="NCBI Taxonomy" id="1616787"/>
    <lineage>
        <taxon>Bacteria</taxon>
        <taxon>Bacillati</taxon>
        <taxon>Actinomycetota</taxon>
        <taxon>Actinomycetes</taxon>
        <taxon>Streptosporangiales</taxon>
        <taxon>Streptosporangiaceae</taxon>
        <taxon>Nonomuraea</taxon>
    </lineage>
</organism>
<dbReference type="EMBL" id="JBHSPA010000029">
    <property type="protein sequence ID" value="MFC5827496.1"/>
    <property type="molecule type" value="Genomic_DNA"/>
</dbReference>
<dbReference type="Pfam" id="PF01370">
    <property type="entry name" value="Epimerase"/>
    <property type="match status" value="1"/>
</dbReference>
<dbReference type="InterPro" id="IPR050177">
    <property type="entry name" value="Lipid_A_modif_metabolic_enz"/>
</dbReference>
<dbReference type="Proteomes" id="UP001596058">
    <property type="component" value="Unassembled WGS sequence"/>
</dbReference>
<dbReference type="PANTHER" id="PTHR43245">
    <property type="entry name" value="BIFUNCTIONAL POLYMYXIN RESISTANCE PROTEIN ARNA"/>
    <property type="match status" value="1"/>
</dbReference>
<gene>
    <name evidence="2" type="ORF">ACFPZ3_26845</name>
</gene>
<protein>
    <submittedName>
        <fullName evidence="2">NAD-dependent epimerase/dehydratase family protein</fullName>
    </submittedName>
</protein>
<dbReference type="InterPro" id="IPR001509">
    <property type="entry name" value="Epimerase_deHydtase"/>
</dbReference>
<comment type="caution">
    <text evidence="2">The sequence shown here is derived from an EMBL/GenBank/DDBJ whole genome shotgun (WGS) entry which is preliminary data.</text>
</comment>
<evidence type="ECO:0000259" key="1">
    <source>
        <dbReference type="Pfam" id="PF01370"/>
    </source>
</evidence>
<evidence type="ECO:0000313" key="2">
    <source>
        <dbReference type="EMBL" id="MFC5827496.1"/>
    </source>
</evidence>
<proteinExistence type="predicted"/>
<evidence type="ECO:0000313" key="3">
    <source>
        <dbReference type="Proteomes" id="UP001596058"/>
    </source>
</evidence>
<sequence length="252" mass="26661">MGPVVVTGGFGRVGKLVRPALAREYPLRVADRSAGEALPGEEVLVGDLARPGVAEEALAGASGVVHLAADPRTSASWEEVYHANVALTRRVLEAAAAQGVPRVVLASTVHTMGEYNRPEYHPVDPSWEPRPCCSYGLSKVVVEALGRLHADLTGTSVVCLRLGATGYSMDEARYLGVWLSDRDAGSLVLAALSAGPGWSAHFGMSANTRRHWDISSARKLGYEPRDDSESYAATAGPPTAPICRMFVGEDAP</sequence>
<dbReference type="PANTHER" id="PTHR43245:SF55">
    <property type="entry name" value="NAD(P)-BINDING DOMAIN-CONTAINING PROTEIN"/>
    <property type="match status" value="1"/>
</dbReference>